<gene>
    <name evidence="1" type="ORF">LVJ94_47060</name>
</gene>
<dbReference type="RefSeq" id="WP_394834092.1">
    <property type="nucleotide sequence ID" value="NZ_CP089929.1"/>
</dbReference>
<dbReference type="Gene3D" id="1.20.5.50">
    <property type="match status" value="1"/>
</dbReference>
<keyword evidence="1" id="KW-0131">Cell cycle</keyword>
<reference evidence="1" key="1">
    <citation type="submission" date="2021-12" db="EMBL/GenBank/DDBJ databases">
        <title>Discovery of the Pendulisporaceae a myxobacterial family with distinct sporulation behavior and unique specialized metabolism.</title>
        <authorList>
            <person name="Garcia R."/>
            <person name="Popoff A."/>
            <person name="Bader C.D."/>
            <person name="Loehr J."/>
            <person name="Walesch S."/>
            <person name="Walt C."/>
            <person name="Boldt J."/>
            <person name="Bunk B."/>
            <person name="Haeckl F.J.F.P.J."/>
            <person name="Gunesch A.P."/>
            <person name="Birkelbach J."/>
            <person name="Nuebel U."/>
            <person name="Pietschmann T."/>
            <person name="Bach T."/>
            <person name="Mueller R."/>
        </authorList>
    </citation>
    <scope>NUCLEOTIDE SEQUENCE</scope>
    <source>
        <strain evidence="1">MSr11367</strain>
    </source>
</reference>
<dbReference type="EMBL" id="CP089983">
    <property type="protein sequence ID" value="WXB04451.1"/>
    <property type="molecule type" value="Genomic_DNA"/>
</dbReference>
<proteinExistence type="predicted"/>
<dbReference type="Pfam" id="PF05164">
    <property type="entry name" value="ZapA"/>
    <property type="match status" value="1"/>
</dbReference>
<name>A0ABZ2L5E7_9BACT</name>
<keyword evidence="1" id="KW-0132">Cell division</keyword>
<sequence length="107" mass="11690">MDRRASQVMHVQVAGQRYKVVSSSSQAELTRLAAAVDAKLAELAHRPNPGAPPSIVLAAIALAHDLEQERAKRQRVEVKVRDLLRRILVRIDSALESSAEGEGSRSE</sequence>
<dbReference type="GO" id="GO:0051301">
    <property type="term" value="P:cell division"/>
    <property type="evidence" value="ECO:0007669"/>
    <property type="project" value="UniProtKB-KW"/>
</dbReference>
<evidence type="ECO:0000313" key="2">
    <source>
        <dbReference type="Proteomes" id="UP001374803"/>
    </source>
</evidence>
<evidence type="ECO:0000313" key="1">
    <source>
        <dbReference type="EMBL" id="WXB04451.1"/>
    </source>
</evidence>
<organism evidence="1 2">
    <name type="scientific">Pendulispora rubella</name>
    <dbReference type="NCBI Taxonomy" id="2741070"/>
    <lineage>
        <taxon>Bacteria</taxon>
        <taxon>Pseudomonadati</taxon>
        <taxon>Myxococcota</taxon>
        <taxon>Myxococcia</taxon>
        <taxon>Myxococcales</taxon>
        <taxon>Sorangiineae</taxon>
        <taxon>Pendulisporaceae</taxon>
        <taxon>Pendulispora</taxon>
    </lineage>
</organism>
<keyword evidence="2" id="KW-1185">Reference proteome</keyword>
<dbReference type="Proteomes" id="UP001374803">
    <property type="component" value="Chromosome"/>
</dbReference>
<dbReference type="InterPro" id="IPR036192">
    <property type="entry name" value="Cell_div_ZapA-like_sf"/>
</dbReference>
<accession>A0ABZ2L5E7</accession>
<protein>
    <submittedName>
        <fullName evidence="1">Cell division protein ZapA</fullName>
    </submittedName>
</protein>
<dbReference type="InterPro" id="IPR007838">
    <property type="entry name" value="Cell_div_ZapA-like"/>
</dbReference>
<dbReference type="SUPFAM" id="SSF102829">
    <property type="entry name" value="Cell division protein ZapA-like"/>
    <property type="match status" value="1"/>
</dbReference>